<dbReference type="EMBL" id="JACIBS010000001">
    <property type="protein sequence ID" value="MBB3662085.1"/>
    <property type="molecule type" value="Genomic_DNA"/>
</dbReference>
<feature type="region of interest" description="Disordered" evidence="1">
    <location>
        <begin position="256"/>
        <end position="296"/>
    </location>
</feature>
<evidence type="ECO:0000313" key="3">
    <source>
        <dbReference type="Proteomes" id="UP000564573"/>
    </source>
</evidence>
<accession>A0A839XQ88</accession>
<evidence type="ECO:0000256" key="1">
    <source>
        <dbReference type="SAM" id="MobiDB-lite"/>
    </source>
</evidence>
<keyword evidence="3" id="KW-1185">Reference proteome</keyword>
<gene>
    <name evidence="2" type="ORF">FB384_000989</name>
</gene>
<dbReference type="Proteomes" id="UP000564573">
    <property type="component" value="Unassembled WGS sequence"/>
</dbReference>
<reference evidence="2 3" key="1">
    <citation type="submission" date="2020-08" db="EMBL/GenBank/DDBJ databases">
        <title>Sequencing the genomes of 1000 actinobacteria strains.</title>
        <authorList>
            <person name="Klenk H.-P."/>
        </authorList>
    </citation>
    <scope>NUCLEOTIDE SEQUENCE [LARGE SCALE GENOMIC DNA]</scope>
    <source>
        <strain evidence="2 3">DSM 45267</strain>
    </source>
</reference>
<name>A0A839XQ88_9PSEU</name>
<comment type="caution">
    <text evidence="2">The sequence shown here is derived from an EMBL/GenBank/DDBJ whole genome shotgun (WGS) entry which is preliminary data.</text>
</comment>
<feature type="compositionally biased region" description="Basic and acidic residues" evidence="1">
    <location>
        <begin position="256"/>
        <end position="280"/>
    </location>
</feature>
<sequence>MQFKDTVEIKGFFPTVSKKPLAEQFEEDYFLLDEVDWFWRNFFSDENKGLYATLVEPIAGDFNRIAENGEAWKHVADNFRGISANLTDNAHVVLRDSWSQGQASEAFQSLVENIWSPALFVAEEMSDFMGAGFVSLSEGLVNLAETVVKLLKKIVNKIKDLAARAISSLGGVIAKTVEWVATGFEKFPYWEDVREISAIINQVLGIHKTIKKLTDVVKKYITSFVQVFDAFKAIPDINSTQDGFAVIKDIRDGTTDMEKQSREYRESKGKLEERKSRIDDTLNPGPDSVEKGGSVK</sequence>
<dbReference type="AlphaFoldDB" id="A0A839XQ88"/>
<organism evidence="2 3">
    <name type="scientific">Prauserella sediminis</name>
    <dbReference type="NCBI Taxonomy" id="577680"/>
    <lineage>
        <taxon>Bacteria</taxon>
        <taxon>Bacillati</taxon>
        <taxon>Actinomycetota</taxon>
        <taxon>Actinomycetes</taxon>
        <taxon>Pseudonocardiales</taxon>
        <taxon>Pseudonocardiaceae</taxon>
        <taxon>Prauserella</taxon>
        <taxon>Prauserella salsuginis group</taxon>
    </lineage>
</organism>
<protein>
    <submittedName>
        <fullName evidence="2">Uncharacterized protein</fullName>
    </submittedName>
</protein>
<evidence type="ECO:0000313" key="2">
    <source>
        <dbReference type="EMBL" id="MBB3662085.1"/>
    </source>
</evidence>
<dbReference type="RefSeq" id="WP_183779550.1">
    <property type="nucleotide sequence ID" value="NZ_JACIBS010000001.1"/>
</dbReference>
<proteinExistence type="predicted"/>